<evidence type="ECO:0000313" key="3">
    <source>
        <dbReference type="Proteomes" id="UP001232117"/>
    </source>
</evidence>
<evidence type="ECO:0000313" key="2">
    <source>
        <dbReference type="EMBL" id="WGK93584.1"/>
    </source>
</evidence>
<name>A0ABY8N2U4_9FLAO</name>
<dbReference type="InterPro" id="IPR011051">
    <property type="entry name" value="RmlC_Cupin_sf"/>
</dbReference>
<organism evidence="2 3">
    <name type="scientific">Flavobacterium keumense</name>
    <dbReference type="NCBI Taxonomy" id="1306518"/>
    <lineage>
        <taxon>Bacteria</taxon>
        <taxon>Pseudomonadati</taxon>
        <taxon>Bacteroidota</taxon>
        <taxon>Flavobacteriia</taxon>
        <taxon>Flavobacteriales</taxon>
        <taxon>Flavobacteriaceae</taxon>
        <taxon>Flavobacterium</taxon>
    </lineage>
</organism>
<evidence type="ECO:0000259" key="1">
    <source>
        <dbReference type="Pfam" id="PF05523"/>
    </source>
</evidence>
<protein>
    <submittedName>
        <fullName evidence="2">WxcM-like domain-containing protein</fullName>
    </submittedName>
</protein>
<dbReference type="InterPro" id="IPR014710">
    <property type="entry name" value="RmlC-like_jellyroll"/>
</dbReference>
<dbReference type="InterPro" id="IPR008894">
    <property type="entry name" value="QdtA_cupin_dom"/>
</dbReference>
<dbReference type="SUPFAM" id="SSF51182">
    <property type="entry name" value="RmlC-like cupins"/>
    <property type="match status" value="1"/>
</dbReference>
<accession>A0ABY8N2U4</accession>
<keyword evidence="3" id="KW-1185">Reference proteome</keyword>
<sequence length="139" mass="16316">MKPTLISGNCHQDQRGQLFYNNDFDASSIKRMYVIENHSVDFVRAWQGHKIEQRWFSAVQGRFKIQLIAVDNWDIPSENLPRIEYHLHSEKLDILHIPAGYISSIQALEEKSKLVVMSDYHLGEIDDESRYPTDYFTTE</sequence>
<proteinExistence type="predicted"/>
<feature type="domain" description="Sugar 3,4-ketoisomerase QdtA cupin" evidence="1">
    <location>
        <begin position="5"/>
        <end position="124"/>
    </location>
</feature>
<dbReference type="EMBL" id="CP092332">
    <property type="protein sequence ID" value="WGK93584.1"/>
    <property type="molecule type" value="Genomic_DNA"/>
</dbReference>
<dbReference type="Pfam" id="PF05523">
    <property type="entry name" value="FdtA"/>
    <property type="match status" value="1"/>
</dbReference>
<dbReference type="RefSeq" id="WP_264533689.1">
    <property type="nucleotide sequence ID" value="NZ_CP092332.1"/>
</dbReference>
<gene>
    <name evidence="2" type="ORF">MG292_05650</name>
</gene>
<dbReference type="Proteomes" id="UP001232117">
    <property type="component" value="Chromosome"/>
</dbReference>
<dbReference type="Gene3D" id="2.60.120.10">
    <property type="entry name" value="Jelly Rolls"/>
    <property type="match status" value="1"/>
</dbReference>
<reference evidence="2 3" key="1">
    <citation type="submission" date="2023-06" db="EMBL/GenBank/DDBJ databases">
        <title>Complete Genome Sequence of Flavobacterium keumense K3R-10.</title>
        <authorList>
            <person name="Jeong H."/>
            <person name="Jhang S.Y."/>
            <person name="Kim J.N."/>
        </authorList>
    </citation>
    <scope>NUCLEOTIDE SEQUENCE [LARGE SCALE GENOMIC DNA]</scope>
    <source>
        <strain evidence="2 3">K3R-10</strain>
    </source>
</reference>